<dbReference type="InterPro" id="IPR002083">
    <property type="entry name" value="MATH/TRAF_dom"/>
</dbReference>
<dbReference type="Proteomes" id="UP000626092">
    <property type="component" value="Unassembled WGS sequence"/>
</dbReference>
<gene>
    <name evidence="2" type="ORF">RHSIM_Rhsim04G0152800</name>
</gene>
<organism evidence="2 3">
    <name type="scientific">Rhododendron simsii</name>
    <name type="common">Sims's rhododendron</name>
    <dbReference type="NCBI Taxonomy" id="118357"/>
    <lineage>
        <taxon>Eukaryota</taxon>
        <taxon>Viridiplantae</taxon>
        <taxon>Streptophyta</taxon>
        <taxon>Embryophyta</taxon>
        <taxon>Tracheophyta</taxon>
        <taxon>Spermatophyta</taxon>
        <taxon>Magnoliopsida</taxon>
        <taxon>eudicotyledons</taxon>
        <taxon>Gunneridae</taxon>
        <taxon>Pentapetalae</taxon>
        <taxon>asterids</taxon>
        <taxon>Ericales</taxon>
        <taxon>Ericaceae</taxon>
        <taxon>Ericoideae</taxon>
        <taxon>Rhodoreae</taxon>
        <taxon>Rhododendron</taxon>
    </lineage>
</organism>
<accession>A0A834LMJ5</accession>
<dbReference type="PROSITE" id="PS50144">
    <property type="entry name" value="MATH"/>
    <property type="match status" value="1"/>
</dbReference>
<evidence type="ECO:0000259" key="1">
    <source>
        <dbReference type="PROSITE" id="PS50144"/>
    </source>
</evidence>
<name>A0A834LMJ5_RHOSS</name>
<feature type="domain" description="MATH" evidence="1">
    <location>
        <begin position="132"/>
        <end position="193"/>
    </location>
</feature>
<dbReference type="PANTHER" id="PTHR47477">
    <property type="entry name" value="TNF RECEPTOR-ASSOCIATED FACTOR HOMOLOG 1A"/>
    <property type="match status" value="1"/>
</dbReference>
<dbReference type="InterPro" id="IPR008974">
    <property type="entry name" value="TRAF-like"/>
</dbReference>
<protein>
    <recommendedName>
        <fullName evidence="1">MATH domain-containing protein</fullName>
    </recommendedName>
</protein>
<evidence type="ECO:0000313" key="3">
    <source>
        <dbReference type="Proteomes" id="UP000626092"/>
    </source>
</evidence>
<comment type="caution">
    <text evidence="2">The sequence shown here is derived from an EMBL/GenBank/DDBJ whole genome shotgun (WGS) entry which is preliminary data.</text>
</comment>
<dbReference type="Pfam" id="PF22486">
    <property type="entry name" value="MATH_2"/>
    <property type="match status" value="1"/>
</dbReference>
<dbReference type="EMBL" id="WJXA01000004">
    <property type="protein sequence ID" value="KAF7145179.1"/>
    <property type="molecule type" value="Genomic_DNA"/>
</dbReference>
<proteinExistence type="predicted"/>
<dbReference type="SUPFAM" id="SSF49599">
    <property type="entry name" value="TRAF domain-like"/>
    <property type="match status" value="1"/>
</dbReference>
<dbReference type="Gene3D" id="2.60.210.10">
    <property type="entry name" value="Apoptosis, Tumor Necrosis Factor Receptor Associated Protein 2, Chain A"/>
    <property type="match status" value="1"/>
</dbReference>
<evidence type="ECO:0000313" key="2">
    <source>
        <dbReference type="EMBL" id="KAF7145179.1"/>
    </source>
</evidence>
<dbReference type="AlphaFoldDB" id="A0A834LMJ5"/>
<reference evidence="2" key="1">
    <citation type="submission" date="2019-11" db="EMBL/GenBank/DDBJ databases">
        <authorList>
            <person name="Liu Y."/>
            <person name="Hou J."/>
            <person name="Li T.-Q."/>
            <person name="Guan C.-H."/>
            <person name="Wu X."/>
            <person name="Wu H.-Z."/>
            <person name="Ling F."/>
            <person name="Zhang R."/>
            <person name="Shi X.-G."/>
            <person name="Ren J.-P."/>
            <person name="Chen E.-F."/>
            <person name="Sun J.-M."/>
        </authorList>
    </citation>
    <scope>NUCLEOTIDE SEQUENCE</scope>
    <source>
        <strain evidence="2">Adult_tree_wgs_1</strain>
        <tissue evidence="2">Leaves</tissue>
    </source>
</reference>
<dbReference type="CDD" id="cd00121">
    <property type="entry name" value="MATH"/>
    <property type="match status" value="1"/>
</dbReference>
<dbReference type="PANTHER" id="PTHR47477:SF8">
    <property type="entry name" value="TNF RECEPTOR-ASSOCIATED FACTOR HOMOLOG 1A"/>
    <property type="match status" value="1"/>
</dbReference>
<dbReference type="OrthoDB" id="1743890at2759"/>
<dbReference type="InterPro" id="IPR055327">
    <property type="entry name" value="TRAF1A/B"/>
</dbReference>
<sequence>MFLVIRTSAVEISWVCALYSTVVRYRSLISDLDGGCSSSFGLFLGCFEIGRVYFPFRCYLPLGYAHCNLIRCILSDMGEDKAIMDLVLESKNACGRTQVVVKLPMMMVLCIVGLSFAKLRCSRLGFVLLKGWSYFSQFSIAVVNKHMKKSKYSGTLHQFLQKERDWGWKKFMKLYKVLDGFIDADTFIIKAQVQVISGLKAVEGQAKSKNGRGKSEYAEDSPVLIVRIEEDMFILVDD</sequence>
<keyword evidence="3" id="KW-1185">Reference proteome</keyword>